<comment type="subcellular location">
    <subcellularLocation>
        <location evidence="1">Cell membrane</location>
        <topology evidence="1">Single-pass membrane protein</topology>
    </subcellularLocation>
</comment>
<evidence type="ECO:0000256" key="7">
    <source>
        <dbReference type="ARBA" id="ARBA00023157"/>
    </source>
</evidence>
<gene>
    <name evidence="9" type="ORF">RJT34_20220</name>
</gene>
<evidence type="ECO:0000313" key="9">
    <source>
        <dbReference type="EMBL" id="KAK7285447.1"/>
    </source>
</evidence>
<evidence type="ECO:0000313" key="10">
    <source>
        <dbReference type="Proteomes" id="UP001359559"/>
    </source>
</evidence>
<dbReference type="InterPro" id="IPR044812">
    <property type="entry name" value="CERK1/LYK3-like"/>
</dbReference>
<dbReference type="EMBL" id="JAYKXN010000005">
    <property type="protein sequence ID" value="KAK7285447.1"/>
    <property type="molecule type" value="Genomic_DNA"/>
</dbReference>
<dbReference type="AlphaFoldDB" id="A0AAN9ISG6"/>
<dbReference type="PANTHER" id="PTHR46204">
    <property type="entry name" value="CHITIN ELICITOR RECEPTOR KINASE 1-RELATED"/>
    <property type="match status" value="1"/>
</dbReference>
<reference evidence="9 10" key="1">
    <citation type="submission" date="2024-01" db="EMBL/GenBank/DDBJ databases">
        <title>The genomes of 5 underutilized Papilionoideae crops provide insights into root nodulation and disease resistance.</title>
        <authorList>
            <person name="Yuan L."/>
        </authorList>
    </citation>
    <scope>NUCLEOTIDE SEQUENCE [LARGE SCALE GENOMIC DNA]</scope>
    <source>
        <strain evidence="9">LY-2023</strain>
        <tissue evidence="9">Leaf</tissue>
    </source>
</reference>
<keyword evidence="4" id="KW-0732">Signal</keyword>
<proteinExistence type="predicted"/>
<sequence>MEETGHSQIRIYMIVMIFLFNSFDFGLKIYYRYGFCWCKICSSTYSNLDFFPYYTALGNVVFWRVWITFLFHIDEDTDFFLWHSFYIGANLCRDGTKKFDEVFEQPDPTEGLKKLVDPRLGDNCPIDSVMKMAQLAKVCTENDPQKRPNISSVVVTLTALISTTED</sequence>
<protein>
    <submittedName>
        <fullName evidence="9">Uncharacterized protein</fullName>
    </submittedName>
</protein>
<evidence type="ECO:0000256" key="2">
    <source>
        <dbReference type="ARBA" id="ARBA00022475"/>
    </source>
</evidence>
<keyword evidence="3 8" id="KW-0812">Transmembrane</keyword>
<organism evidence="9 10">
    <name type="scientific">Clitoria ternatea</name>
    <name type="common">Butterfly pea</name>
    <dbReference type="NCBI Taxonomy" id="43366"/>
    <lineage>
        <taxon>Eukaryota</taxon>
        <taxon>Viridiplantae</taxon>
        <taxon>Streptophyta</taxon>
        <taxon>Embryophyta</taxon>
        <taxon>Tracheophyta</taxon>
        <taxon>Spermatophyta</taxon>
        <taxon>Magnoliopsida</taxon>
        <taxon>eudicotyledons</taxon>
        <taxon>Gunneridae</taxon>
        <taxon>Pentapetalae</taxon>
        <taxon>rosids</taxon>
        <taxon>fabids</taxon>
        <taxon>Fabales</taxon>
        <taxon>Fabaceae</taxon>
        <taxon>Papilionoideae</taxon>
        <taxon>50 kb inversion clade</taxon>
        <taxon>NPAAA clade</taxon>
        <taxon>indigoferoid/millettioid clade</taxon>
        <taxon>Phaseoleae</taxon>
        <taxon>Clitoria</taxon>
    </lineage>
</organism>
<keyword evidence="6 8" id="KW-0472">Membrane</keyword>
<dbReference type="PANTHER" id="PTHR46204:SF12">
    <property type="entry name" value="LYSM RECEPTOR KINASE K1B"/>
    <property type="match status" value="1"/>
</dbReference>
<evidence type="ECO:0000256" key="1">
    <source>
        <dbReference type="ARBA" id="ARBA00004162"/>
    </source>
</evidence>
<dbReference type="GO" id="GO:0005886">
    <property type="term" value="C:plasma membrane"/>
    <property type="evidence" value="ECO:0007669"/>
    <property type="project" value="UniProtKB-SubCell"/>
</dbReference>
<accession>A0AAN9ISG6</accession>
<keyword evidence="2" id="KW-1003">Cell membrane</keyword>
<comment type="caution">
    <text evidence="9">The sequence shown here is derived from an EMBL/GenBank/DDBJ whole genome shotgun (WGS) entry which is preliminary data.</text>
</comment>
<evidence type="ECO:0000256" key="3">
    <source>
        <dbReference type="ARBA" id="ARBA00022692"/>
    </source>
</evidence>
<dbReference type="Gene3D" id="1.10.510.10">
    <property type="entry name" value="Transferase(Phosphotransferase) domain 1"/>
    <property type="match status" value="1"/>
</dbReference>
<feature type="transmembrane region" description="Helical" evidence="8">
    <location>
        <begin position="51"/>
        <end position="73"/>
    </location>
</feature>
<evidence type="ECO:0000256" key="8">
    <source>
        <dbReference type="SAM" id="Phobius"/>
    </source>
</evidence>
<evidence type="ECO:0000256" key="4">
    <source>
        <dbReference type="ARBA" id="ARBA00022729"/>
    </source>
</evidence>
<dbReference type="GO" id="GO:0019199">
    <property type="term" value="F:transmembrane receptor protein kinase activity"/>
    <property type="evidence" value="ECO:0007669"/>
    <property type="project" value="InterPro"/>
</dbReference>
<dbReference type="GO" id="GO:0045087">
    <property type="term" value="P:innate immune response"/>
    <property type="evidence" value="ECO:0007669"/>
    <property type="project" value="InterPro"/>
</dbReference>
<keyword evidence="7" id="KW-1015">Disulfide bond</keyword>
<evidence type="ECO:0000256" key="5">
    <source>
        <dbReference type="ARBA" id="ARBA00022989"/>
    </source>
</evidence>
<dbReference type="Proteomes" id="UP001359559">
    <property type="component" value="Unassembled WGS sequence"/>
</dbReference>
<keyword evidence="10" id="KW-1185">Reference proteome</keyword>
<keyword evidence="5 8" id="KW-1133">Transmembrane helix</keyword>
<feature type="transmembrane region" description="Helical" evidence="8">
    <location>
        <begin position="12"/>
        <end position="31"/>
    </location>
</feature>
<name>A0AAN9ISG6_CLITE</name>
<evidence type="ECO:0000256" key="6">
    <source>
        <dbReference type="ARBA" id="ARBA00023136"/>
    </source>
</evidence>